<sequence>MKAKRLSKAQQLSLTTLPQAIIETILCLLPTAEAARTSILSREWRYKWTTIPKLVFSQSTFKKSIEAGPLIWSDWVQISDLERARRYKDMRCELFYAIHQVLLLRQGPIHEFTLLMSADRTCFELDQILLHLSRNHTIKKLTLTLYHSDPYGLPLSVFSLHHLTDLCLEYCAINHKPIFNGFGSLTSLTLNQVIDEEEFVGDEYPFMEPSNMELFKCLPMIEHLTTSGYLIMSLVQASIPEELPASLIHLKCCTIEDMCFVDAYGLPFLADLIKCSPNLEKIKLEINADCCIETKGDKLEEHSVNLEEYSYVWLEHLNELEIRNICNYKSELEFVKFILARSPNLKKVILVTWMDDKNEEFEMLKILLRVPRASPVEISVESKF</sequence>
<dbReference type="AlphaFoldDB" id="A0A9K3DII1"/>
<proteinExistence type="predicted"/>
<dbReference type="InterPro" id="IPR006566">
    <property type="entry name" value="FBD"/>
</dbReference>
<dbReference type="Gramene" id="mRNA:HanXRQr2_Chr17g0794851">
    <property type="protein sequence ID" value="mRNA:HanXRQr2_Chr17g0794851"/>
    <property type="gene ID" value="HanXRQr2_Chr17g0794851"/>
</dbReference>
<dbReference type="Proteomes" id="UP000215914">
    <property type="component" value="Unassembled WGS sequence"/>
</dbReference>
<dbReference type="InterPro" id="IPR032675">
    <property type="entry name" value="LRR_dom_sf"/>
</dbReference>
<dbReference type="PANTHER" id="PTHR31639">
    <property type="entry name" value="F-BOX PROTEIN-LIKE"/>
    <property type="match status" value="1"/>
</dbReference>
<evidence type="ECO:0000259" key="1">
    <source>
        <dbReference type="PROSITE" id="PS50181"/>
    </source>
</evidence>
<evidence type="ECO:0000313" key="2">
    <source>
        <dbReference type="EMBL" id="KAF5754757.1"/>
    </source>
</evidence>
<dbReference type="SMART" id="SM00579">
    <property type="entry name" value="FBD"/>
    <property type="match status" value="1"/>
</dbReference>
<dbReference type="Pfam" id="PF00646">
    <property type="entry name" value="F-box"/>
    <property type="match status" value="1"/>
</dbReference>
<organism evidence="2 3">
    <name type="scientific">Helianthus annuus</name>
    <name type="common">Common sunflower</name>
    <dbReference type="NCBI Taxonomy" id="4232"/>
    <lineage>
        <taxon>Eukaryota</taxon>
        <taxon>Viridiplantae</taxon>
        <taxon>Streptophyta</taxon>
        <taxon>Embryophyta</taxon>
        <taxon>Tracheophyta</taxon>
        <taxon>Spermatophyta</taxon>
        <taxon>Magnoliopsida</taxon>
        <taxon>eudicotyledons</taxon>
        <taxon>Gunneridae</taxon>
        <taxon>Pentapetalae</taxon>
        <taxon>asterids</taxon>
        <taxon>campanulids</taxon>
        <taxon>Asterales</taxon>
        <taxon>Asteraceae</taxon>
        <taxon>Asteroideae</taxon>
        <taxon>Heliantheae alliance</taxon>
        <taxon>Heliantheae</taxon>
        <taxon>Helianthus</taxon>
    </lineage>
</organism>
<dbReference type="InterPro" id="IPR036047">
    <property type="entry name" value="F-box-like_dom_sf"/>
</dbReference>
<reference evidence="2" key="2">
    <citation type="submission" date="2020-06" db="EMBL/GenBank/DDBJ databases">
        <title>Helianthus annuus Genome sequencing and assembly Release 2.</title>
        <authorList>
            <person name="Gouzy J."/>
            <person name="Langlade N."/>
            <person name="Munos S."/>
        </authorList>
    </citation>
    <scope>NUCLEOTIDE SEQUENCE</scope>
    <source>
        <tissue evidence="2">Leaves</tissue>
    </source>
</reference>
<dbReference type="SUPFAM" id="SSF52047">
    <property type="entry name" value="RNI-like"/>
    <property type="match status" value="1"/>
</dbReference>
<dbReference type="PANTHER" id="PTHR31639:SF315">
    <property type="entry name" value="LEUCINE-RICH REPEAT DOMAIN SUPERFAMILY, F-BOX-LIKE DOMAIN SUPERFAMILY"/>
    <property type="match status" value="1"/>
</dbReference>
<keyword evidence="3" id="KW-1185">Reference proteome</keyword>
<dbReference type="Gene3D" id="3.80.10.10">
    <property type="entry name" value="Ribonuclease Inhibitor"/>
    <property type="match status" value="1"/>
</dbReference>
<dbReference type="EMBL" id="MNCJ02000332">
    <property type="protein sequence ID" value="KAF5754757.1"/>
    <property type="molecule type" value="Genomic_DNA"/>
</dbReference>
<name>A0A9K3DII1_HELAN</name>
<dbReference type="SUPFAM" id="SSF81383">
    <property type="entry name" value="F-box domain"/>
    <property type="match status" value="1"/>
</dbReference>
<accession>A0A9K3DII1</accession>
<evidence type="ECO:0000313" key="3">
    <source>
        <dbReference type="Proteomes" id="UP000215914"/>
    </source>
</evidence>
<protein>
    <submittedName>
        <fullName evidence="2">F-box domain, FBD domain, leucine-rich repeat domain superfamily</fullName>
    </submittedName>
</protein>
<gene>
    <name evidence="2" type="ORF">HanXRQr2_Chr17g0794851</name>
</gene>
<reference evidence="2" key="1">
    <citation type="journal article" date="2017" name="Nature">
        <title>The sunflower genome provides insights into oil metabolism, flowering and Asterid evolution.</title>
        <authorList>
            <person name="Badouin H."/>
            <person name="Gouzy J."/>
            <person name="Grassa C.J."/>
            <person name="Murat F."/>
            <person name="Staton S.E."/>
            <person name="Cottret L."/>
            <person name="Lelandais-Briere C."/>
            <person name="Owens G.L."/>
            <person name="Carrere S."/>
            <person name="Mayjonade B."/>
            <person name="Legrand L."/>
            <person name="Gill N."/>
            <person name="Kane N.C."/>
            <person name="Bowers J.E."/>
            <person name="Hubner S."/>
            <person name="Bellec A."/>
            <person name="Berard A."/>
            <person name="Berges H."/>
            <person name="Blanchet N."/>
            <person name="Boniface M.C."/>
            <person name="Brunel D."/>
            <person name="Catrice O."/>
            <person name="Chaidir N."/>
            <person name="Claudel C."/>
            <person name="Donnadieu C."/>
            <person name="Faraut T."/>
            <person name="Fievet G."/>
            <person name="Helmstetter N."/>
            <person name="King M."/>
            <person name="Knapp S.J."/>
            <person name="Lai Z."/>
            <person name="Le Paslier M.C."/>
            <person name="Lippi Y."/>
            <person name="Lorenzon L."/>
            <person name="Mandel J.R."/>
            <person name="Marage G."/>
            <person name="Marchand G."/>
            <person name="Marquand E."/>
            <person name="Bret-Mestries E."/>
            <person name="Morien E."/>
            <person name="Nambeesan S."/>
            <person name="Nguyen T."/>
            <person name="Pegot-Espagnet P."/>
            <person name="Pouilly N."/>
            <person name="Raftis F."/>
            <person name="Sallet E."/>
            <person name="Schiex T."/>
            <person name="Thomas J."/>
            <person name="Vandecasteele C."/>
            <person name="Vares D."/>
            <person name="Vear F."/>
            <person name="Vautrin S."/>
            <person name="Crespi M."/>
            <person name="Mangin B."/>
            <person name="Burke J.M."/>
            <person name="Salse J."/>
            <person name="Munos S."/>
            <person name="Vincourt P."/>
            <person name="Rieseberg L.H."/>
            <person name="Langlade N.B."/>
        </authorList>
    </citation>
    <scope>NUCLEOTIDE SEQUENCE</scope>
    <source>
        <tissue evidence="2">Leaves</tissue>
    </source>
</reference>
<dbReference type="Pfam" id="PF08387">
    <property type="entry name" value="FBD"/>
    <property type="match status" value="1"/>
</dbReference>
<feature type="domain" description="F-box" evidence="1">
    <location>
        <begin position="11"/>
        <end position="64"/>
    </location>
</feature>
<dbReference type="InterPro" id="IPR001810">
    <property type="entry name" value="F-box_dom"/>
</dbReference>
<dbReference type="PROSITE" id="PS50181">
    <property type="entry name" value="FBOX"/>
    <property type="match status" value="1"/>
</dbReference>
<comment type="caution">
    <text evidence="2">The sequence shown here is derived from an EMBL/GenBank/DDBJ whole genome shotgun (WGS) entry which is preliminary data.</text>
</comment>